<feature type="transmembrane region" description="Helical" evidence="1">
    <location>
        <begin position="143"/>
        <end position="165"/>
    </location>
</feature>
<dbReference type="EMBL" id="PPCN01000016">
    <property type="protein sequence ID" value="POF28187.1"/>
    <property type="molecule type" value="Genomic_DNA"/>
</dbReference>
<dbReference type="Pfam" id="PF22564">
    <property type="entry name" value="HAAS"/>
    <property type="match status" value="1"/>
</dbReference>
<accession>A0A2S3UKF3</accession>
<dbReference type="AlphaFoldDB" id="A0A2S3UKF3"/>
<reference evidence="2 3" key="1">
    <citation type="submission" date="2018-01" db="EMBL/GenBank/DDBJ databases">
        <title>Genomic Encyclopedia of Archaeal and Bacterial Type Strains, Phase II (KMG-II): from individual species to whole genera.</title>
        <authorList>
            <person name="Goeker M."/>
        </authorList>
    </citation>
    <scope>NUCLEOTIDE SEQUENCE [LARGE SCALE GENOMIC DNA]</scope>
    <source>
        <strain evidence="2 3">DSM 17023</strain>
    </source>
</reference>
<keyword evidence="3" id="KW-1185">Reference proteome</keyword>
<proteinExistence type="predicted"/>
<keyword evidence="1" id="KW-1133">Transmembrane helix</keyword>
<feature type="transmembrane region" description="Helical" evidence="1">
    <location>
        <begin position="102"/>
        <end position="123"/>
    </location>
</feature>
<protein>
    <submittedName>
        <fullName evidence="2">Putative membrane protein</fullName>
    </submittedName>
</protein>
<evidence type="ECO:0000313" key="2">
    <source>
        <dbReference type="EMBL" id="POF28187.1"/>
    </source>
</evidence>
<comment type="caution">
    <text evidence="2">The sequence shown here is derived from an EMBL/GenBank/DDBJ whole genome shotgun (WGS) entry which is preliminary data.</text>
</comment>
<keyword evidence="1" id="KW-0812">Transmembrane</keyword>
<evidence type="ECO:0000313" key="3">
    <source>
        <dbReference type="Proteomes" id="UP000236959"/>
    </source>
</evidence>
<evidence type="ECO:0000256" key="1">
    <source>
        <dbReference type="SAM" id="Phobius"/>
    </source>
</evidence>
<dbReference type="Proteomes" id="UP000236959">
    <property type="component" value="Unassembled WGS sequence"/>
</dbReference>
<sequence length="195" mass="21522">MTQEQFLKELRRALAGLPAPDIEDIVADYQSYFADALSAGRKVEDVVAAHGDPQRLAQELRAEIGLRQWEDRHSPRNFWNAMLALAGLAAIDLIILFPAMLVLGFVVLILFFVLSLFGVIGIGTLLDLLSASHDPAEGSWVYLLFRSIGFLAAWVGGVVLLVVALRRGMTRLTRYARLHYRLARPGAAGIRPASR</sequence>
<gene>
    <name evidence="2" type="ORF">CLV41_11638</name>
</gene>
<name>A0A2S3UKF3_9HYPH</name>
<organism evidence="2 3">
    <name type="scientific">Roseibium marinum</name>
    <dbReference type="NCBI Taxonomy" id="281252"/>
    <lineage>
        <taxon>Bacteria</taxon>
        <taxon>Pseudomonadati</taxon>
        <taxon>Pseudomonadota</taxon>
        <taxon>Alphaproteobacteria</taxon>
        <taxon>Hyphomicrobiales</taxon>
        <taxon>Stappiaceae</taxon>
        <taxon>Roseibium</taxon>
    </lineage>
</organism>
<keyword evidence="1" id="KW-0472">Membrane</keyword>
<dbReference type="RefSeq" id="WP_170107310.1">
    <property type="nucleotide sequence ID" value="NZ_PPCN01000016.1"/>
</dbReference>
<feature type="transmembrane region" description="Helical" evidence="1">
    <location>
        <begin position="78"/>
        <end position="97"/>
    </location>
</feature>